<dbReference type="Pfam" id="PF00425">
    <property type="entry name" value="Chorismate_bind"/>
    <property type="match status" value="1"/>
</dbReference>
<keyword evidence="3" id="KW-1185">Reference proteome</keyword>
<feature type="domain" description="Chorismate-utilising enzyme C-terminal" evidence="1">
    <location>
        <begin position="127"/>
        <end position="385"/>
    </location>
</feature>
<comment type="caution">
    <text evidence="2">The sequence shown here is derived from an EMBL/GenBank/DDBJ whole genome shotgun (WGS) entry which is preliminary data.</text>
</comment>
<dbReference type="InterPro" id="IPR001544">
    <property type="entry name" value="Aminotrans_IV"/>
</dbReference>
<dbReference type="EMBL" id="FXUL01000023">
    <property type="protein sequence ID" value="SMP75765.1"/>
    <property type="molecule type" value="Genomic_DNA"/>
</dbReference>
<organism evidence="2 3">
    <name type="scientific">Noviherbaspirillum suwonense</name>
    <dbReference type="NCBI Taxonomy" id="1224511"/>
    <lineage>
        <taxon>Bacteria</taxon>
        <taxon>Pseudomonadati</taxon>
        <taxon>Pseudomonadota</taxon>
        <taxon>Betaproteobacteria</taxon>
        <taxon>Burkholderiales</taxon>
        <taxon>Oxalobacteraceae</taxon>
        <taxon>Noviherbaspirillum</taxon>
    </lineage>
</organism>
<dbReference type="InterPro" id="IPR043132">
    <property type="entry name" value="BCAT-like_C"/>
</dbReference>
<dbReference type="PRINTS" id="PR00095">
    <property type="entry name" value="ANTSNTHASEI"/>
</dbReference>
<dbReference type="Gene3D" id="3.60.120.10">
    <property type="entry name" value="Anthranilate synthase"/>
    <property type="match status" value="1"/>
</dbReference>
<evidence type="ECO:0000313" key="3">
    <source>
        <dbReference type="Proteomes" id="UP001158049"/>
    </source>
</evidence>
<dbReference type="GO" id="GO:0016829">
    <property type="term" value="F:lyase activity"/>
    <property type="evidence" value="ECO:0007669"/>
    <property type="project" value="UniProtKB-KW"/>
</dbReference>
<dbReference type="PANTHER" id="PTHR11236">
    <property type="entry name" value="AMINOBENZOATE/ANTHRANILATE SYNTHASE"/>
    <property type="match status" value="1"/>
</dbReference>
<dbReference type="InterPro" id="IPR043131">
    <property type="entry name" value="BCAT-like_N"/>
</dbReference>
<evidence type="ECO:0000313" key="2">
    <source>
        <dbReference type="EMBL" id="SMP75765.1"/>
    </source>
</evidence>
<dbReference type="InterPro" id="IPR036038">
    <property type="entry name" value="Aminotransferase-like"/>
</dbReference>
<dbReference type="SUPFAM" id="SSF56322">
    <property type="entry name" value="ADC synthase"/>
    <property type="match status" value="1"/>
</dbReference>
<dbReference type="Gene3D" id="3.20.10.10">
    <property type="entry name" value="D-amino Acid Aminotransferase, subunit A, domain 2"/>
    <property type="match status" value="1"/>
</dbReference>
<dbReference type="InterPro" id="IPR005801">
    <property type="entry name" value="ADC_synthase"/>
</dbReference>
<accession>A0ABY1QN48</accession>
<dbReference type="InterPro" id="IPR015890">
    <property type="entry name" value="Chorismate_C"/>
</dbReference>
<name>A0ABY1QN48_9BURK</name>
<dbReference type="Proteomes" id="UP001158049">
    <property type="component" value="Unassembled WGS sequence"/>
</dbReference>
<dbReference type="Gene3D" id="3.30.470.10">
    <property type="match status" value="1"/>
</dbReference>
<dbReference type="SUPFAM" id="SSF56752">
    <property type="entry name" value="D-aminoacid aminotransferase-like PLP-dependent enzymes"/>
    <property type="match status" value="1"/>
</dbReference>
<dbReference type="PANTHER" id="PTHR11236:SF50">
    <property type="entry name" value="AMINODEOXYCHORISMATE SYNTHASE COMPONENT 1"/>
    <property type="match status" value="1"/>
</dbReference>
<proteinExistence type="predicted"/>
<evidence type="ECO:0000259" key="1">
    <source>
        <dbReference type="Pfam" id="PF00425"/>
    </source>
</evidence>
<protein>
    <submittedName>
        <fullName evidence="2">Para-aminobenzoate synthetase / 4-amino-4-deoxychorismate lyase</fullName>
    </submittedName>
</protein>
<sequence length="607" mass="64926">MDQASPQHDCCVLLDDCHASPEAPTSRLYTGHVQTLVSADAAGLDALLQHAQQALARGLHAVLLCDYELGKGLHRIAPRPPSGTGAQVLLFSACRMLSADQADAWLAQRAGDAPAGIAGLRAGEDAAHFSRAIARIHAWLEAGDAYQINYTWRYHFDAWGEPAALYRRLRARQPVPYGALVLLPDGRAVLSLSPELFMRQTGRRLTAQPMKGTAAASGDAARDAQAAAHMQQDPKSRAENLMIVDLLRNDFGRVAETGSVGVPALFQVQRFGAVLQMTSTVTATRRADVDTGQVLAALFPCGSVTGAPKRRAMQIIRELEDAPRGIYTGAIGWLEASGDFCLSVPIRTLALAPPRGGLRSGVLGVGAGIVHDSRAADEYAECLQKARFLTGLAQPFTLFETMRASRDGGCAHLRRHLARLAASAQYFGFGYDEAGVQAALDAACAALPDGAHALKLVLAFDGSASIAASPLAPWPRPATVLLAPQPTCSDELFLRHKTSLRERYDSAWRAAQAEGAFDMLFHNERGELTEGGRSNVFLLLDGAWLTPPLGAGVLPGVMRSVLLDDPAWAAREARLTLDDLKRAEGLVVCNALRGPMPVSLQHDKQAQ</sequence>
<dbReference type="Pfam" id="PF01063">
    <property type="entry name" value="Aminotran_4"/>
    <property type="match status" value="1"/>
</dbReference>
<reference evidence="2 3" key="1">
    <citation type="submission" date="2017-05" db="EMBL/GenBank/DDBJ databases">
        <authorList>
            <person name="Varghese N."/>
            <person name="Submissions S."/>
        </authorList>
    </citation>
    <scope>NUCLEOTIDE SEQUENCE [LARGE SCALE GENOMIC DNA]</scope>
    <source>
        <strain evidence="2 3">DSM 26001</strain>
    </source>
</reference>
<dbReference type="InterPro" id="IPR019999">
    <property type="entry name" value="Anth_synth_I-like"/>
</dbReference>
<keyword evidence="2" id="KW-0456">Lyase</keyword>
<dbReference type="RefSeq" id="WP_283444679.1">
    <property type="nucleotide sequence ID" value="NZ_FXUL01000023.1"/>
</dbReference>
<gene>
    <name evidence="2" type="ORF">SAMN06295970_12360</name>
</gene>